<dbReference type="InterPro" id="IPR054593">
    <property type="entry name" value="Beta-mannosidase-like_N2"/>
</dbReference>
<dbReference type="Pfam" id="PF00754">
    <property type="entry name" value="F5_F8_type_C"/>
    <property type="match status" value="2"/>
</dbReference>
<sequence length="1230" mass="138791">MRNLKSFKSILSYMLIFTMIVCTVLVFNQPIQIQASSDTNIALNRAAYASSTANFDDTAHLTTDGFESTKWLSDSSRKQWIYVDLGEICEVNSVIIHWTDSYAKSYKIQATNDVGSNNDWTDLYSTTKGDGDVDEISFTSTDARYIRMYATNASSNKGYSISEFEIYGSKNTYPTPKPAPEPESDETLYLTGGNWKVQNASFVSEDGNDISTSNYDDDSWIIATVPGTVLTSYLNVGAIPDPYYSNQQLQISESFFTYNNFWYRNSFEVPSSYDGQKVWLNFDGINWKADIYVNGTQVGNINGAYTRAKFDVTDYVNAGETNYLAVLIHKVDHPNPVKVKKYNQNCFNGGKLTADSPTVLCSLGWDWIPTIRGRNIGIYNNVYLSKSGDVSIIDPFVKTDLPLPSTSEADIAVSTELQNNSGQNISGVLKGTIGDVTFNYDVTLAAFEKKQIDIDKEIFSQLTIDNPELWWPNTYGPQNLYTLKLEFESDDMVTDTKNVTFGIREYTYDDNDNILKISCNGVRIFVRGGNWGLSEAMLRETDESLDTKVRLHKEMNMNMIRNWVGQTDFEGFYEACDKYGIMIWDDFWLANPYDGPNPDDNDMFLDNANDKIKKVRNHPSVVIYCGRNEGYPPAVLDTGLRNAINQLDGTRYYSPASSKGVVTGEGPYNVQDPKRMFATRGTTFHTELGMHSTINIESYKKFIPDEYLWPMNDMWGIHDYFDHNPLEYGTTTGDRYGEIQGIEDFCRKGQLLNMETHKCSFETWASKGGPGLLGWMSMPAWPSLIWQTFDYYFDPTASFFGIKNACEPTHILWDCNTDKIKVTNNTTSNYNDLKAEAWIYNMDGTEKSYQSESIDIDAIGISNCFTLTFPNDLSDVHFIKLKLTDDNNDVISENFYWRGTTWLDYTDLNNMAPVNLEPTVSESTDGSTCTLTATIDNTTDQIALMARLKLVTDESEEQVLPVYYEDNYFSLLPGEIKVVDISFDTENLNGEEPKLVLEGWNINRELAVPTGLEATPINDSKIKVLWNDIFGATGYDLLVDGDLVEDVENPYIHNGLDKNSTHTYEVRAKNDYETSSYSSEVTATTMGDISYNLALNATVTANSSVANETPENAVDGITSNNSKWCSNTDIGEQWLMIDLGENYDINRWVVKHAGAGDEGSEYNTKDFKLQQSDDGVNFTDVDSITGNTEDITDRAIDSINTRYLRLYITNPQSSSQYIATRIYEFEVYGD</sequence>
<dbReference type="InterPro" id="IPR036156">
    <property type="entry name" value="Beta-gal/glucu_dom_sf"/>
</dbReference>
<keyword evidence="3" id="KW-0326">Glycosidase</keyword>
<dbReference type="InterPro" id="IPR017853">
    <property type="entry name" value="GH"/>
</dbReference>
<dbReference type="InterPro" id="IPR036116">
    <property type="entry name" value="FN3_sf"/>
</dbReference>
<dbReference type="InterPro" id="IPR008979">
    <property type="entry name" value="Galactose-bd-like_sf"/>
</dbReference>
<dbReference type="InterPro" id="IPR041351">
    <property type="entry name" value="Ig_GlcNase"/>
</dbReference>
<protein>
    <recommendedName>
        <fullName evidence="5">F5/8 type C domain-containing protein</fullName>
    </recommendedName>
</protein>
<dbReference type="Gene3D" id="2.60.120.260">
    <property type="entry name" value="Galactose-binding domain-like"/>
    <property type="match status" value="3"/>
</dbReference>
<dbReference type="EMBL" id="BRLB01000019">
    <property type="protein sequence ID" value="GKX31582.1"/>
    <property type="molecule type" value="Genomic_DNA"/>
</dbReference>
<evidence type="ECO:0000259" key="5">
    <source>
        <dbReference type="PROSITE" id="PS50022"/>
    </source>
</evidence>
<dbReference type="PANTHER" id="PTHR43536">
    <property type="entry name" value="MANNOSYLGLYCOPROTEIN ENDO-BETA-MANNOSIDASE"/>
    <property type="match status" value="1"/>
</dbReference>
<comment type="similarity">
    <text evidence="1">Belongs to the glycosyl hydrolase 2 family.</text>
</comment>
<dbReference type="Gene3D" id="2.60.40.10">
    <property type="entry name" value="Immunoglobulins"/>
    <property type="match status" value="4"/>
</dbReference>
<dbReference type="InterPro" id="IPR013783">
    <property type="entry name" value="Ig-like_fold"/>
</dbReference>
<dbReference type="SUPFAM" id="SSF49265">
    <property type="entry name" value="Fibronectin type III"/>
    <property type="match status" value="1"/>
</dbReference>
<dbReference type="Pfam" id="PF00703">
    <property type="entry name" value="Glyco_hydro_2"/>
    <property type="match status" value="1"/>
</dbReference>
<keyword evidence="4" id="KW-0472">Membrane</keyword>
<gene>
    <name evidence="6" type="ORF">SH1V18_40620</name>
</gene>
<dbReference type="Pfam" id="PF02836">
    <property type="entry name" value="Glyco_hydro_2_C"/>
    <property type="match status" value="1"/>
</dbReference>
<name>A0A9W5YCR2_9FIRM</name>
<dbReference type="GO" id="GO:0005975">
    <property type="term" value="P:carbohydrate metabolic process"/>
    <property type="evidence" value="ECO:0007669"/>
    <property type="project" value="InterPro"/>
</dbReference>
<keyword evidence="4" id="KW-0812">Transmembrane</keyword>
<keyword evidence="2" id="KW-0378">Hydrolase</keyword>
<dbReference type="PROSITE" id="PS50022">
    <property type="entry name" value="FA58C_3"/>
    <property type="match status" value="2"/>
</dbReference>
<dbReference type="AlphaFoldDB" id="A0A9W5YCR2"/>
<dbReference type="Pfam" id="PF18368">
    <property type="entry name" value="Ig_GlcNase"/>
    <property type="match status" value="1"/>
</dbReference>
<feature type="domain" description="F5/8 type C" evidence="5">
    <location>
        <begin position="26"/>
        <end position="169"/>
    </location>
</feature>
<feature type="domain" description="F5/8 type C" evidence="5">
    <location>
        <begin position="1081"/>
        <end position="1230"/>
    </location>
</feature>
<dbReference type="InterPro" id="IPR003961">
    <property type="entry name" value="FN3_dom"/>
</dbReference>
<dbReference type="SUPFAM" id="SSF51445">
    <property type="entry name" value="(Trans)glycosidases"/>
    <property type="match status" value="1"/>
</dbReference>
<keyword evidence="7" id="KW-1185">Reference proteome</keyword>
<dbReference type="CDD" id="cd00063">
    <property type="entry name" value="FN3"/>
    <property type="match status" value="1"/>
</dbReference>
<dbReference type="GO" id="GO:0004553">
    <property type="term" value="F:hydrolase activity, hydrolyzing O-glycosyl compounds"/>
    <property type="evidence" value="ECO:0007669"/>
    <property type="project" value="InterPro"/>
</dbReference>
<evidence type="ECO:0000256" key="3">
    <source>
        <dbReference type="ARBA" id="ARBA00023295"/>
    </source>
</evidence>
<evidence type="ECO:0000256" key="1">
    <source>
        <dbReference type="ARBA" id="ARBA00007401"/>
    </source>
</evidence>
<comment type="caution">
    <text evidence="6">The sequence shown here is derived from an EMBL/GenBank/DDBJ whole genome shotgun (WGS) entry which is preliminary data.</text>
</comment>
<keyword evidence="4" id="KW-1133">Transmembrane helix</keyword>
<evidence type="ECO:0000313" key="7">
    <source>
        <dbReference type="Proteomes" id="UP001144256"/>
    </source>
</evidence>
<dbReference type="SUPFAM" id="SSF49303">
    <property type="entry name" value="beta-Galactosidase/glucuronidase domain"/>
    <property type="match status" value="3"/>
</dbReference>
<dbReference type="Proteomes" id="UP001144256">
    <property type="component" value="Unassembled WGS sequence"/>
</dbReference>
<evidence type="ECO:0000256" key="2">
    <source>
        <dbReference type="ARBA" id="ARBA00022801"/>
    </source>
</evidence>
<dbReference type="Gene3D" id="3.20.20.80">
    <property type="entry name" value="Glycosidases"/>
    <property type="match status" value="1"/>
</dbReference>
<proteinExistence type="inferred from homology"/>
<dbReference type="PANTHER" id="PTHR43536:SF1">
    <property type="entry name" value="MANNOSYLGLYCOPROTEIN ENDO-BETA-MANNOSIDASE"/>
    <property type="match status" value="1"/>
</dbReference>
<dbReference type="InterPro" id="IPR006102">
    <property type="entry name" value="Ig-like_GH2"/>
</dbReference>
<evidence type="ECO:0000313" key="6">
    <source>
        <dbReference type="EMBL" id="GKX31582.1"/>
    </source>
</evidence>
<dbReference type="RefSeq" id="WP_281818743.1">
    <property type="nucleotide sequence ID" value="NZ_BRLB01000019.1"/>
</dbReference>
<dbReference type="Pfam" id="PF22666">
    <property type="entry name" value="Glyco_hydro_2_N2"/>
    <property type="match status" value="1"/>
</dbReference>
<dbReference type="InterPro" id="IPR000421">
    <property type="entry name" value="FA58C"/>
</dbReference>
<dbReference type="InterPro" id="IPR043534">
    <property type="entry name" value="EBDG/EBM"/>
</dbReference>
<accession>A0A9W5YCR2</accession>
<evidence type="ECO:0000256" key="4">
    <source>
        <dbReference type="SAM" id="Phobius"/>
    </source>
</evidence>
<feature type="transmembrane region" description="Helical" evidence="4">
    <location>
        <begin position="12"/>
        <end position="31"/>
    </location>
</feature>
<reference evidence="6" key="1">
    <citation type="submission" date="2022-06" db="EMBL/GenBank/DDBJ databases">
        <title>Vallitalea longa sp. nov., an anaerobic bacterium isolated from marine sediment.</title>
        <authorList>
            <person name="Hirano S."/>
            <person name="Terahara T."/>
            <person name="Mori K."/>
            <person name="Hamada M."/>
            <person name="Matsumoto R."/>
            <person name="Kobayashi T."/>
        </authorList>
    </citation>
    <scope>NUCLEOTIDE SEQUENCE</scope>
    <source>
        <strain evidence="6">SH18-1</strain>
    </source>
</reference>
<organism evidence="6 7">
    <name type="scientific">Vallitalea longa</name>
    <dbReference type="NCBI Taxonomy" id="2936439"/>
    <lineage>
        <taxon>Bacteria</taxon>
        <taxon>Bacillati</taxon>
        <taxon>Bacillota</taxon>
        <taxon>Clostridia</taxon>
        <taxon>Lachnospirales</taxon>
        <taxon>Vallitaleaceae</taxon>
        <taxon>Vallitalea</taxon>
    </lineage>
</organism>
<dbReference type="SUPFAM" id="SSF49785">
    <property type="entry name" value="Galactose-binding domain-like"/>
    <property type="match status" value="3"/>
</dbReference>
<dbReference type="InterPro" id="IPR006103">
    <property type="entry name" value="Glyco_hydro_2_cat"/>
</dbReference>